<reference evidence="2 3" key="1">
    <citation type="submission" date="2019-12" db="EMBL/GenBank/DDBJ databases">
        <title>Functional and genomic insights into the Sphingobium yanoikuyae YC-JY1, a bacterium efficiently degrading bisphenol A.</title>
        <authorList>
            <person name="Jia Y."/>
            <person name="Li X."/>
            <person name="Wang J."/>
            <person name="Eltoukhy A."/>
            <person name="Lamraoui I."/>
            <person name="Yan Y."/>
        </authorList>
    </citation>
    <scope>NUCLEOTIDE SEQUENCE [LARGE SCALE GENOMIC DNA]</scope>
    <source>
        <strain evidence="2 3">YC-JY1</strain>
    </source>
</reference>
<evidence type="ECO:0000313" key="3">
    <source>
        <dbReference type="Proteomes" id="UP000464086"/>
    </source>
</evidence>
<gene>
    <name evidence="2" type="ORF">GS397_07070</name>
</gene>
<protein>
    <submittedName>
        <fullName evidence="2">Uncharacterized protein</fullName>
    </submittedName>
</protein>
<sequence length="223" mass="24322">MTDNTEKLDPKLAEALATIESLKESVTKLEGFNSVLKQENKDFKSAAQTAEQAREAAAEEAERANGDVAAIEKRLTDKFQKEIDKLTSERDTLSGDLRTIRVDNEITRALAEGNVFEHQLEPLSYMFKAKAKYENGAATIDGKPVGEFISAYLGGEVGSNFRRGTNNSGAGASGNTNTTVPSKWTKEEFLGTRSREAQLLARDNPTEHNAIVSQLGLPDSLKV</sequence>
<feature type="compositionally biased region" description="Basic and acidic residues" evidence="1">
    <location>
        <begin position="52"/>
        <end position="65"/>
    </location>
</feature>
<evidence type="ECO:0000313" key="2">
    <source>
        <dbReference type="EMBL" id="QHD66831.1"/>
    </source>
</evidence>
<dbReference type="AlphaFoldDB" id="A0A6P1GGR0"/>
<accession>A0A6P1GGR0</accession>
<dbReference type="RefSeq" id="WP_159366056.1">
    <property type="nucleotide sequence ID" value="NZ_CP047218.1"/>
</dbReference>
<proteinExistence type="predicted"/>
<evidence type="ECO:0000256" key="1">
    <source>
        <dbReference type="SAM" id="MobiDB-lite"/>
    </source>
</evidence>
<organism evidence="2 3">
    <name type="scientific">Sphingobium yanoikuyae</name>
    <name type="common">Sphingomonas yanoikuyae</name>
    <dbReference type="NCBI Taxonomy" id="13690"/>
    <lineage>
        <taxon>Bacteria</taxon>
        <taxon>Pseudomonadati</taxon>
        <taxon>Pseudomonadota</taxon>
        <taxon>Alphaproteobacteria</taxon>
        <taxon>Sphingomonadales</taxon>
        <taxon>Sphingomonadaceae</taxon>
        <taxon>Sphingobium</taxon>
    </lineage>
</organism>
<dbReference type="Proteomes" id="UP000464086">
    <property type="component" value="Chromosome"/>
</dbReference>
<feature type="region of interest" description="Disordered" evidence="1">
    <location>
        <begin position="43"/>
        <end position="65"/>
    </location>
</feature>
<name>A0A6P1GGR0_SPHYA</name>
<dbReference type="EMBL" id="CP047218">
    <property type="protein sequence ID" value="QHD66831.1"/>
    <property type="molecule type" value="Genomic_DNA"/>
</dbReference>